<comment type="caution">
    <text evidence="8">The sequence shown here is derived from an EMBL/GenBank/DDBJ whole genome shotgun (WGS) entry which is preliminary data.</text>
</comment>
<evidence type="ECO:0000256" key="6">
    <source>
        <dbReference type="ARBA" id="ARBA00023136"/>
    </source>
</evidence>
<comment type="subcellular location">
    <subcellularLocation>
        <location evidence="1">Membrane</location>
        <topology evidence="1">Multi-pass membrane protein</topology>
    </subcellularLocation>
</comment>
<keyword evidence="9" id="KW-1185">Reference proteome</keyword>
<feature type="transmembrane region" description="Helical" evidence="7">
    <location>
        <begin position="296"/>
        <end position="320"/>
    </location>
</feature>
<evidence type="ECO:0000313" key="8">
    <source>
        <dbReference type="EMBL" id="KAK4488837.1"/>
    </source>
</evidence>
<evidence type="ECO:0000256" key="7">
    <source>
        <dbReference type="SAM" id="Phobius"/>
    </source>
</evidence>
<dbReference type="PIRSF" id="PIRSF016379">
    <property type="entry name" value="ENT"/>
    <property type="match status" value="1"/>
</dbReference>
<reference evidence="8 9" key="1">
    <citation type="journal article" date="2023" name="bioRxiv">
        <title>Genome report: Whole genome sequence and annotation of Penstemon davidsonii.</title>
        <authorList>
            <person name="Ostevik K.L."/>
            <person name="Alabady M."/>
            <person name="Zhang M."/>
            <person name="Rausher M.D."/>
        </authorList>
    </citation>
    <scope>NUCLEOTIDE SEQUENCE [LARGE SCALE GENOMIC DNA]</scope>
    <source>
        <strain evidence="8">DNT005</strain>
        <tissue evidence="8">Whole leaf</tissue>
    </source>
</reference>
<feature type="transmembrane region" description="Helical" evidence="7">
    <location>
        <begin position="200"/>
        <end position="219"/>
    </location>
</feature>
<proteinExistence type="inferred from homology"/>
<keyword evidence="5 7" id="KW-1133">Transmembrane helix</keyword>
<feature type="transmembrane region" description="Helical" evidence="7">
    <location>
        <begin position="391"/>
        <end position="414"/>
    </location>
</feature>
<keyword evidence="6 7" id="KW-0472">Membrane</keyword>
<dbReference type="EMBL" id="JAYDYQ010001088">
    <property type="protein sequence ID" value="KAK4488837.1"/>
    <property type="molecule type" value="Genomic_DNA"/>
</dbReference>
<feature type="transmembrane region" description="Helical" evidence="7">
    <location>
        <begin position="126"/>
        <end position="146"/>
    </location>
</feature>
<dbReference type="Pfam" id="PF01733">
    <property type="entry name" value="Nucleoside_tran"/>
    <property type="match status" value="1"/>
</dbReference>
<protein>
    <submittedName>
        <fullName evidence="8">Uncharacterized protein</fullName>
    </submittedName>
</protein>
<evidence type="ECO:0000313" key="9">
    <source>
        <dbReference type="Proteomes" id="UP001291926"/>
    </source>
</evidence>
<feature type="transmembrane region" description="Helical" evidence="7">
    <location>
        <begin position="94"/>
        <end position="114"/>
    </location>
</feature>
<dbReference type="Proteomes" id="UP001291926">
    <property type="component" value="Unassembled WGS sequence"/>
</dbReference>
<feature type="transmembrane region" description="Helical" evidence="7">
    <location>
        <begin position="68"/>
        <end position="88"/>
    </location>
</feature>
<accession>A0ABR0DI14</accession>
<dbReference type="PANTHER" id="PTHR10332">
    <property type="entry name" value="EQUILIBRATIVE NUCLEOSIDE TRANSPORTER"/>
    <property type="match status" value="1"/>
</dbReference>
<sequence>MVITTIPDGDSESDTLLIPNNEIPKDSFHLAYIIYFTLGAGYLIPWNAFITAVDYFSYLYPDASVDRVFAVVYMIVGLVSLLFIIAFAHKTNSFVRINVGYLLFLVALVAVPLMDSFYVKGRVGVYGGYYVTIGVVGLCGVADGLVQGGVVGNAGELPQKYMQAVVAGTAASGVLVSLLRVFTKAVYPQNTHGLRQSANLYFIVSIVVMLLNIIFYNVAHRLPVIKYYNNLKNQAVNEEKDQKGDITKKLWRSNLWDVVGAVKWYGSGILIIYVVTLSIFPGSVTEDVHSDLLKDWYPIILIAGYNVFDLIGKSLTPLYLIKNAKVAISASFGRLLFLPLFYVCLNGPNFFRTEIPVTVLTCLLGLTNGYLTCVLMILAPKTVQLQHAETAGIVLVLYLVVGLAVGSVVSWFWVL</sequence>
<dbReference type="InterPro" id="IPR002259">
    <property type="entry name" value="Eqnu_transpt"/>
</dbReference>
<comment type="similarity">
    <text evidence="2">Belongs to the SLC29A/ENT transporter (TC 2.A.57) family.</text>
</comment>
<evidence type="ECO:0000256" key="1">
    <source>
        <dbReference type="ARBA" id="ARBA00004141"/>
    </source>
</evidence>
<feature type="transmembrane region" description="Helical" evidence="7">
    <location>
        <begin position="32"/>
        <end position="56"/>
    </location>
</feature>
<name>A0ABR0DI14_9LAMI</name>
<feature type="transmembrane region" description="Helical" evidence="7">
    <location>
        <begin position="357"/>
        <end position="379"/>
    </location>
</feature>
<keyword evidence="4 7" id="KW-0812">Transmembrane</keyword>
<evidence type="ECO:0000256" key="4">
    <source>
        <dbReference type="ARBA" id="ARBA00022692"/>
    </source>
</evidence>
<keyword evidence="3" id="KW-0813">Transport</keyword>
<evidence type="ECO:0000256" key="2">
    <source>
        <dbReference type="ARBA" id="ARBA00007965"/>
    </source>
</evidence>
<gene>
    <name evidence="8" type="ORF">RD792_004627</name>
</gene>
<evidence type="ECO:0000256" key="5">
    <source>
        <dbReference type="ARBA" id="ARBA00022989"/>
    </source>
</evidence>
<dbReference type="PANTHER" id="PTHR10332:SF10">
    <property type="entry name" value="EQUILIBRATIVE NUCLEOSIDE TRANSPORTER 4"/>
    <property type="match status" value="1"/>
</dbReference>
<feature type="transmembrane region" description="Helical" evidence="7">
    <location>
        <begin position="264"/>
        <end position="284"/>
    </location>
</feature>
<feature type="transmembrane region" description="Helical" evidence="7">
    <location>
        <begin position="326"/>
        <end position="345"/>
    </location>
</feature>
<feature type="transmembrane region" description="Helical" evidence="7">
    <location>
        <begin position="161"/>
        <end position="179"/>
    </location>
</feature>
<organism evidence="8 9">
    <name type="scientific">Penstemon davidsonii</name>
    <dbReference type="NCBI Taxonomy" id="160366"/>
    <lineage>
        <taxon>Eukaryota</taxon>
        <taxon>Viridiplantae</taxon>
        <taxon>Streptophyta</taxon>
        <taxon>Embryophyta</taxon>
        <taxon>Tracheophyta</taxon>
        <taxon>Spermatophyta</taxon>
        <taxon>Magnoliopsida</taxon>
        <taxon>eudicotyledons</taxon>
        <taxon>Gunneridae</taxon>
        <taxon>Pentapetalae</taxon>
        <taxon>asterids</taxon>
        <taxon>lamiids</taxon>
        <taxon>Lamiales</taxon>
        <taxon>Plantaginaceae</taxon>
        <taxon>Cheloneae</taxon>
        <taxon>Penstemon</taxon>
    </lineage>
</organism>
<evidence type="ECO:0000256" key="3">
    <source>
        <dbReference type="ARBA" id="ARBA00022448"/>
    </source>
</evidence>